<dbReference type="RefSeq" id="WP_064514642.1">
    <property type="nucleotide sequence ID" value="NZ_CBCSBH010000003.1"/>
</dbReference>
<keyword evidence="2" id="KW-1185">Reference proteome</keyword>
<reference evidence="1 2" key="1">
    <citation type="journal article" date="2016" name="Toxins">
        <title>The Draft Genome Sequence of the Yersinia entomophaga Entomopathogenic Type Strain MH96T.</title>
        <authorList>
            <person name="Hurst M.R."/>
            <person name="Beattie A."/>
            <person name="Altermann E."/>
            <person name="Moraga R.M."/>
            <person name="Harper L.A."/>
            <person name="Calder J."/>
            <person name="Laugraud A."/>
        </authorList>
    </citation>
    <scope>NUCLEOTIDE SEQUENCE [LARGE SCALE GENOMIC DNA]</scope>
    <source>
        <strain evidence="1 2">MH96</strain>
    </source>
</reference>
<name>A0ABM6BL55_YERET</name>
<evidence type="ECO:0008006" key="3">
    <source>
        <dbReference type="Google" id="ProtNLM"/>
    </source>
</evidence>
<protein>
    <recommendedName>
        <fullName evidence="3">AsmA domain-containing protein</fullName>
    </recommendedName>
</protein>
<sequence>MKTIGKVLLTLLLLLMLLVAIAYLLLQTSWGAKNLSRWVSDSSQYQLSLGKIDHDWSQPGQITFSDVMISQTNKPVFLNAGQVVFGLSWRQITEPRHFRSLLLQQGSLNLDAPSPALNIQADTLRLANMALNTASPGSSIQGKNITGGIIPWQPKAGDRLGENNQFQLSADELTIGGNAFENVFVQGTKNKQALKLTNFGANIAQGELTGEASREQDGRWQVEHLRLSNVRLQTAKTLDDLWHSYTQLPPVTVKRFDLIDARVEGNNWAFNDLDLTLKNVAFEKGDWRSADGELALNAGDIIKGDIHLIDPMLTLELSDNGAAIKQFSTRWQNGLIRATGNWNRANHQLQLNELAIVSLEYTLPENWRQLWQKPLPSWLAAVQINKLSASRNLLIDINPDFPFQLTALDGFGSDLVLAKNSQWGVWSGSLTLNAGNATFNRNDLRRPSLALTANDQRITFSDLSAFTPEGLLEAQAEIGQSAERPFSLTLTGRSVDVNFLHNWGWPKLPFEGKGNLNVQLKGSLAQSIPFKSSLNGSLKAIENGGQQVDQLMQAGEVNGVTTP</sequence>
<dbReference type="Proteomes" id="UP000266744">
    <property type="component" value="Chromosome"/>
</dbReference>
<evidence type="ECO:0000313" key="1">
    <source>
        <dbReference type="EMBL" id="ANI29789.1"/>
    </source>
</evidence>
<evidence type="ECO:0000313" key="2">
    <source>
        <dbReference type="Proteomes" id="UP000266744"/>
    </source>
</evidence>
<dbReference type="InterPro" id="IPR052894">
    <property type="entry name" value="AsmA-related"/>
</dbReference>
<organism evidence="1 2">
    <name type="scientific">Yersinia entomophaga</name>
    <dbReference type="NCBI Taxonomy" id="935293"/>
    <lineage>
        <taxon>Bacteria</taxon>
        <taxon>Pseudomonadati</taxon>
        <taxon>Pseudomonadota</taxon>
        <taxon>Gammaproteobacteria</taxon>
        <taxon>Enterobacterales</taxon>
        <taxon>Yersiniaceae</taxon>
        <taxon>Yersinia</taxon>
    </lineage>
</organism>
<accession>A0ABM6BL55</accession>
<proteinExistence type="predicted"/>
<dbReference type="PANTHER" id="PTHR30441">
    <property type="entry name" value="DUF748 DOMAIN-CONTAINING PROTEIN"/>
    <property type="match status" value="1"/>
</dbReference>
<dbReference type="EMBL" id="CP010029">
    <property type="protein sequence ID" value="ANI29789.1"/>
    <property type="molecule type" value="Genomic_DNA"/>
</dbReference>
<gene>
    <name evidence="1" type="ORF">PL78_08125</name>
</gene>
<dbReference type="PANTHER" id="PTHR30441:SF8">
    <property type="entry name" value="DUF748 DOMAIN-CONTAINING PROTEIN"/>
    <property type="match status" value="1"/>
</dbReference>